<evidence type="ECO:0008006" key="9">
    <source>
        <dbReference type="Google" id="ProtNLM"/>
    </source>
</evidence>
<evidence type="ECO:0000259" key="3">
    <source>
        <dbReference type="Pfam" id="PF01466"/>
    </source>
</evidence>
<dbReference type="FunFam" id="3.30.710.10:FF:000026">
    <property type="entry name" value="E3 ubiquitin ligase complex SCF subunit"/>
    <property type="match status" value="1"/>
</dbReference>
<keyword evidence="8" id="KW-1185">Reference proteome</keyword>
<dbReference type="CDD" id="cd18322">
    <property type="entry name" value="BTB_POZ_SKP1"/>
    <property type="match status" value="1"/>
</dbReference>
<feature type="domain" description="SKP1 component dimerisation" evidence="3">
    <location>
        <begin position="93"/>
        <end position="140"/>
    </location>
</feature>
<dbReference type="Gene3D" id="3.30.710.10">
    <property type="entry name" value="Potassium Channel Kv1.1, Chain A"/>
    <property type="match status" value="1"/>
</dbReference>
<dbReference type="PIRSF" id="PIRSF028729">
    <property type="entry name" value="E3_ubiquit_lig_SCF_Skp"/>
    <property type="match status" value="1"/>
</dbReference>
<dbReference type="AlphaFoldDB" id="A0AA36C964"/>
<reference evidence="5" key="1">
    <citation type="submission" date="2023-06" db="EMBL/GenBank/DDBJ databases">
        <authorList>
            <person name="Delattre M."/>
        </authorList>
    </citation>
    <scope>NUCLEOTIDE SEQUENCE</scope>
    <source>
        <strain evidence="5">AF72</strain>
    </source>
</reference>
<proteinExistence type="inferred from homology"/>
<feature type="non-terminal residue" evidence="5">
    <location>
        <position position="1"/>
    </location>
</feature>
<evidence type="ECO:0000313" key="6">
    <source>
        <dbReference type="EMBL" id="CAJ0570247.1"/>
    </source>
</evidence>
<dbReference type="InterPro" id="IPR016073">
    <property type="entry name" value="Skp1_comp_POZ"/>
</dbReference>
<dbReference type="InterPro" id="IPR011333">
    <property type="entry name" value="SKP1/BTB/POZ_sf"/>
</dbReference>
<keyword evidence="2" id="KW-0833">Ubl conjugation pathway</keyword>
<dbReference type="PANTHER" id="PTHR11165">
    <property type="entry name" value="SKP1"/>
    <property type="match status" value="1"/>
</dbReference>
<dbReference type="EMBL" id="CATQJA010000784">
    <property type="protein sequence ID" value="CAJ0564042.1"/>
    <property type="molecule type" value="Genomic_DNA"/>
</dbReference>
<accession>A0AA36C964</accession>
<evidence type="ECO:0000256" key="1">
    <source>
        <dbReference type="ARBA" id="ARBA00009993"/>
    </source>
</evidence>
<dbReference type="GO" id="GO:0006511">
    <property type="term" value="P:ubiquitin-dependent protein catabolic process"/>
    <property type="evidence" value="ECO:0007669"/>
    <property type="project" value="InterPro"/>
</dbReference>
<dbReference type="Proteomes" id="UP001177023">
    <property type="component" value="Unassembled WGS sequence"/>
</dbReference>
<evidence type="ECO:0000259" key="4">
    <source>
        <dbReference type="Pfam" id="PF03931"/>
    </source>
</evidence>
<dbReference type="EMBL" id="CATQJA010002704">
    <property type="protein sequence ID" value="CAJ0585405.1"/>
    <property type="molecule type" value="Genomic_DNA"/>
</dbReference>
<dbReference type="InterPro" id="IPR001232">
    <property type="entry name" value="SKP1-like"/>
</dbReference>
<comment type="similarity">
    <text evidence="1">Belongs to the SKP1 family.</text>
</comment>
<dbReference type="Pfam" id="PF01466">
    <property type="entry name" value="Skp1"/>
    <property type="match status" value="1"/>
</dbReference>
<protein>
    <recommendedName>
        <fullName evidence="9">Skp1-related protein</fullName>
    </recommendedName>
</protein>
<dbReference type="Pfam" id="PF03931">
    <property type="entry name" value="Skp1_POZ"/>
    <property type="match status" value="1"/>
</dbReference>
<dbReference type="InterPro" id="IPR036296">
    <property type="entry name" value="SKP1-like_dim_sf"/>
</dbReference>
<comment type="caution">
    <text evidence="5">The sequence shown here is derived from an EMBL/GenBank/DDBJ whole genome shotgun (WGS) entry which is preliminary data.</text>
</comment>
<dbReference type="InterPro" id="IPR016072">
    <property type="entry name" value="Skp1_comp_dimer"/>
</dbReference>
<dbReference type="EMBL" id="CATQJA010002278">
    <property type="protein sequence ID" value="CAJ0570247.1"/>
    <property type="molecule type" value="Genomic_DNA"/>
</dbReference>
<evidence type="ECO:0000256" key="2">
    <source>
        <dbReference type="ARBA" id="ARBA00022786"/>
    </source>
</evidence>
<evidence type="ECO:0000313" key="5">
    <source>
        <dbReference type="EMBL" id="CAJ0564042.1"/>
    </source>
</evidence>
<gene>
    <name evidence="7" type="ORF">MSPICULIGERA_LOCUS23429</name>
    <name evidence="5" type="ORF">MSPICULIGERA_LOCUS2738</name>
    <name evidence="6" type="ORF">MSPICULIGERA_LOCUS8691</name>
</gene>
<name>A0AA36C964_9BILA</name>
<organism evidence="5 8">
    <name type="scientific">Mesorhabditis spiculigera</name>
    <dbReference type="NCBI Taxonomy" id="96644"/>
    <lineage>
        <taxon>Eukaryota</taxon>
        <taxon>Metazoa</taxon>
        <taxon>Ecdysozoa</taxon>
        <taxon>Nematoda</taxon>
        <taxon>Chromadorea</taxon>
        <taxon>Rhabditida</taxon>
        <taxon>Rhabditina</taxon>
        <taxon>Rhabditomorpha</taxon>
        <taxon>Rhabditoidea</taxon>
        <taxon>Rhabditidae</taxon>
        <taxon>Mesorhabditinae</taxon>
        <taxon>Mesorhabditis</taxon>
    </lineage>
</organism>
<dbReference type="SUPFAM" id="SSF81382">
    <property type="entry name" value="Skp1 dimerisation domain-like"/>
    <property type="match status" value="1"/>
</dbReference>
<evidence type="ECO:0000313" key="8">
    <source>
        <dbReference type="Proteomes" id="UP001177023"/>
    </source>
</evidence>
<dbReference type="InterPro" id="IPR016897">
    <property type="entry name" value="SKP1"/>
</dbReference>
<dbReference type="SUPFAM" id="SSF54695">
    <property type="entry name" value="POZ domain"/>
    <property type="match status" value="1"/>
</dbReference>
<feature type="domain" description="SKP1 component POZ" evidence="4">
    <location>
        <begin position="1"/>
        <end position="47"/>
    </location>
</feature>
<dbReference type="SMART" id="SM00512">
    <property type="entry name" value="Skp1"/>
    <property type="match status" value="1"/>
</dbReference>
<evidence type="ECO:0000313" key="7">
    <source>
        <dbReference type="EMBL" id="CAJ0585405.1"/>
    </source>
</evidence>
<sequence>MSGTVNTLLQDLGFDDAETGDSAPIPLPNVDAVTLEKVLKWCEYHKNDAPVVEADDIRSRRTDDITPWDQEYLKVDQGTLFHIILASNYLDIKGLLDLCCKTVANMVKGKKVKEIRTLFNIKNDWTEEEEAQIIRENSWCED</sequence>